<evidence type="ECO:0000256" key="1">
    <source>
        <dbReference type="SAM" id="MobiDB-lite"/>
    </source>
</evidence>
<evidence type="ECO:0000313" key="2">
    <source>
        <dbReference type="EMBL" id="KAL3761989.1"/>
    </source>
</evidence>
<comment type="caution">
    <text evidence="2">The sequence shown here is derived from an EMBL/GenBank/DDBJ whole genome shotgun (WGS) entry which is preliminary data.</text>
</comment>
<dbReference type="Proteomes" id="UP001530315">
    <property type="component" value="Unassembled WGS sequence"/>
</dbReference>
<sequence length="224" mass="24401">MNDAGGEDDDDEEDDDLYDAYEREVNTRGIDITPLGELIFPDGRIVGHRGLARYYRQRYAPDRMERAAVRHAREAAGDRLYNGRVVNVSNGRSSSDGGGRRGGGRGVIADASSGGVGALAMSSSSSVRRRGSYGMSTVPSGRDGGGILVSTAEGGGDRHRADGHNNRGGFTSLSLYRYRAAIKKQRREDDRGRRLQHRSRMNMNKMNKKGNNIATGVVTSHMPR</sequence>
<dbReference type="AlphaFoldDB" id="A0ABD3MDA0"/>
<name>A0ABD3MDA0_9STRA</name>
<dbReference type="EMBL" id="JALLAZ020001840">
    <property type="protein sequence ID" value="KAL3761989.1"/>
    <property type="molecule type" value="Genomic_DNA"/>
</dbReference>
<keyword evidence="3" id="KW-1185">Reference proteome</keyword>
<feature type="region of interest" description="Disordered" evidence="1">
    <location>
        <begin position="87"/>
        <end position="109"/>
    </location>
</feature>
<gene>
    <name evidence="2" type="ORF">ACHAW5_006495</name>
</gene>
<accession>A0ABD3MDA0</accession>
<feature type="compositionally biased region" description="Gly residues" evidence="1">
    <location>
        <begin position="96"/>
        <end position="106"/>
    </location>
</feature>
<evidence type="ECO:0000313" key="3">
    <source>
        <dbReference type="Proteomes" id="UP001530315"/>
    </source>
</evidence>
<reference evidence="2 3" key="1">
    <citation type="submission" date="2024-10" db="EMBL/GenBank/DDBJ databases">
        <title>Updated reference genomes for cyclostephanoid diatoms.</title>
        <authorList>
            <person name="Roberts W.R."/>
            <person name="Alverson A.J."/>
        </authorList>
    </citation>
    <scope>NUCLEOTIDE SEQUENCE [LARGE SCALE GENOMIC DNA]</scope>
    <source>
        <strain evidence="2 3">AJA276-08</strain>
    </source>
</reference>
<protein>
    <submittedName>
        <fullName evidence="2">Uncharacterized protein</fullName>
    </submittedName>
</protein>
<organism evidence="2 3">
    <name type="scientific">Stephanodiscus triporus</name>
    <dbReference type="NCBI Taxonomy" id="2934178"/>
    <lineage>
        <taxon>Eukaryota</taxon>
        <taxon>Sar</taxon>
        <taxon>Stramenopiles</taxon>
        <taxon>Ochrophyta</taxon>
        <taxon>Bacillariophyta</taxon>
        <taxon>Coscinodiscophyceae</taxon>
        <taxon>Thalassiosirophycidae</taxon>
        <taxon>Stephanodiscales</taxon>
        <taxon>Stephanodiscaceae</taxon>
        <taxon>Stephanodiscus</taxon>
    </lineage>
</organism>
<proteinExistence type="predicted"/>